<dbReference type="InterPro" id="IPR007527">
    <property type="entry name" value="Znf_SWIM"/>
</dbReference>
<feature type="compositionally biased region" description="Basic residues" evidence="2">
    <location>
        <begin position="84"/>
        <end position="94"/>
    </location>
</feature>
<feature type="compositionally biased region" description="Basic and acidic residues" evidence="2">
    <location>
        <begin position="337"/>
        <end position="347"/>
    </location>
</feature>
<comment type="caution">
    <text evidence="4">The sequence shown here is derived from an EMBL/GenBank/DDBJ whole genome shotgun (WGS) entry which is preliminary data.</text>
</comment>
<feature type="region of interest" description="Disordered" evidence="2">
    <location>
        <begin position="316"/>
        <end position="347"/>
    </location>
</feature>
<dbReference type="Gene3D" id="3.30.40.10">
    <property type="entry name" value="Zinc/RING finger domain, C3HC4 (zinc finger)"/>
    <property type="match status" value="1"/>
</dbReference>
<evidence type="ECO:0000259" key="3">
    <source>
        <dbReference type="PROSITE" id="PS50966"/>
    </source>
</evidence>
<feature type="compositionally biased region" description="Basic and acidic residues" evidence="2">
    <location>
        <begin position="44"/>
        <end position="57"/>
    </location>
</feature>
<feature type="domain" description="SWIM-type" evidence="3">
    <location>
        <begin position="189"/>
        <end position="222"/>
    </location>
</feature>
<dbReference type="PROSITE" id="PS50966">
    <property type="entry name" value="ZF_SWIM"/>
    <property type="match status" value="1"/>
</dbReference>
<name>A0A9W4ULQ9_9PLEO</name>
<dbReference type="InterPro" id="IPR013083">
    <property type="entry name" value="Znf_RING/FYVE/PHD"/>
</dbReference>
<evidence type="ECO:0000256" key="1">
    <source>
        <dbReference type="PROSITE-ProRule" id="PRU00325"/>
    </source>
</evidence>
<evidence type="ECO:0000313" key="5">
    <source>
        <dbReference type="Proteomes" id="UP001152607"/>
    </source>
</evidence>
<dbReference type="PANTHER" id="PTHR21540">
    <property type="entry name" value="RING FINGER AND SWIM DOMAIN-CONTAINING PROTEIN 2"/>
    <property type="match status" value="1"/>
</dbReference>
<keyword evidence="5" id="KW-1185">Reference proteome</keyword>
<keyword evidence="1" id="KW-0862">Zinc</keyword>
<dbReference type="SUPFAM" id="SSF57850">
    <property type="entry name" value="RING/U-box"/>
    <property type="match status" value="1"/>
</dbReference>
<feature type="region of interest" description="Disordered" evidence="2">
    <location>
        <begin position="1"/>
        <end position="124"/>
    </location>
</feature>
<protein>
    <recommendedName>
        <fullName evidence="3">SWIM-type domain-containing protein</fullName>
    </recommendedName>
</protein>
<dbReference type="Proteomes" id="UP001152607">
    <property type="component" value="Unassembled WGS sequence"/>
</dbReference>
<dbReference type="SMART" id="SM01197">
    <property type="entry name" value="FANCL_C"/>
    <property type="match status" value="1"/>
</dbReference>
<feature type="compositionally biased region" description="Low complexity" evidence="2">
    <location>
        <begin position="95"/>
        <end position="112"/>
    </location>
</feature>
<evidence type="ECO:0000256" key="2">
    <source>
        <dbReference type="SAM" id="MobiDB-lite"/>
    </source>
</evidence>
<sequence length="347" mass="38274">MAPRKNQGAVHAAIAVSSDHETAESTTTAPKRSTRKRKAVNYKEPTERDADIKDAPAKKAKKTSASKAKSNTRDSTTNSEPSNKKSKGKAKTKAKSQTSSSSSSRSRSRNQGPAAPSRGRIAGDYVDEYRDEDAEVRKKAFQTQPSGKFLGNMDRALSQPLLFVDRQRCDNLEAPRETFTIAGNSGKDYTVNIRHVSSCTCMDFTMRRIPCKHIIYTMVKVLKVAETSHLLYQLALTSSELQGIFDNAPAAPSVGVIVDEPADPKRKPLEGEDCPICYMEFVPGKENITYCKSYCGNNVHKVCMDTWLKSQRSSYGKGQSIRSHPSPMLSGDLDSGGDLRARRRQEN</sequence>
<keyword evidence="1" id="KW-0479">Metal-binding</keyword>
<evidence type="ECO:0000313" key="4">
    <source>
        <dbReference type="EMBL" id="CAI6338290.1"/>
    </source>
</evidence>
<keyword evidence="1" id="KW-0863">Zinc-finger</keyword>
<gene>
    <name evidence="4" type="ORF">PDIGIT_LOCUS11418</name>
</gene>
<dbReference type="AlphaFoldDB" id="A0A9W4ULQ9"/>
<dbReference type="Pfam" id="PF04434">
    <property type="entry name" value="SWIM"/>
    <property type="match status" value="1"/>
</dbReference>
<organism evidence="4 5">
    <name type="scientific">Periconia digitata</name>
    <dbReference type="NCBI Taxonomy" id="1303443"/>
    <lineage>
        <taxon>Eukaryota</taxon>
        <taxon>Fungi</taxon>
        <taxon>Dikarya</taxon>
        <taxon>Ascomycota</taxon>
        <taxon>Pezizomycotina</taxon>
        <taxon>Dothideomycetes</taxon>
        <taxon>Pleosporomycetidae</taxon>
        <taxon>Pleosporales</taxon>
        <taxon>Massarineae</taxon>
        <taxon>Periconiaceae</taxon>
        <taxon>Periconia</taxon>
    </lineage>
</organism>
<dbReference type="OrthoDB" id="2122982at2759"/>
<reference evidence="4" key="1">
    <citation type="submission" date="2023-01" db="EMBL/GenBank/DDBJ databases">
        <authorList>
            <person name="Van Ghelder C."/>
            <person name="Rancurel C."/>
        </authorList>
    </citation>
    <scope>NUCLEOTIDE SEQUENCE</scope>
    <source>
        <strain evidence="4">CNCM I-4278</strain>
    </source>
</reference>
<dbReference type="EMBL" id="CAOQHR010000008">
    <property type="protein sequence ID" value="CAI6338290.1"/>
    <property type="molecule type" value="Genomic_DNA"/>
</dbReference>
<proteinExistence type="predicted"/>
<accession>A0A9W4ULQ9</accession>
<dbReference type="GO" id="GO:0008270">
    <property type="term" value="F:zinc ion binding"/>
    <property type="evidence" value="ECO:0007669"/>
    <property type="project" value="UniProtKB-KW"/>
</dbReference>
<dbReference type="GO" id="GO:0061630">
    <property type="term" value="F:ubiquitin protein ligase activity"/>
    <property type="evidence" value="ECO:0007669"/>
    <property type="project" value="InterPro"/>
</dbReference>
<dbReference type="PANTHER" id="PTHR21540:SF0">
    <property type="entry name" value="PHD FAMILY PROTEIN"/>
    <property type="match status" value="1"/>
</dbReference>
<dbReference type="InterPro" id="IPR039903">
    <property type="entry name" value="Zswim2"/>
</dbReference>